<reference evidence="2 3" key="1">
    <citation type="submission" date="2022-03" db="EMBL/GenBank/DDBJ databases">
        <title>Hymenobactersp. isolated from the air.</title>
        <authorList>
            <person name="Won M."/>
            <person name="Kwon S.-W."/>
        </authorList>
    </citation>
    <scope>NUCLEOTIDE SEQUENCE [LARGE SCALE GENOMIC DNA]</scope>
    <source>
        <strain evidence="2 3">KACC 21982</strain>
    </source>
</reference>
<dbReference type="Pfam" id="PF02627">
    <property type="entry name" value="CMD"/>
    <property type="match status" value="1"/>
</dbReference>
<keyword evidence="3" id="KW-1185">Reference proteome</keyword>
<name>A0ABY4CWZ9_9BACT</name>
<organism evidence="2 3">
    <name type="scientific">Hymenobacter tibetensis</name>
    <dbReference type="NCBI Taxonomy" id="497967"/>
    <lineage>
        <taxon>Bacteria</taxon>
        <taxon>Pseudomonadati</taxon>
        <taxon>Bacteroidota</taxon>
        <taxon>Cytophagia</taxon>
        <taxon>Cytophagales</taxon>
        <taxon>Hymenobacteraceae</taxon>
        <taxon>Hymenobacter</taxon>
    </lineage>
</organism>
<dbReference type="SUPFAM" id="SSF69118">
    <property type="entry name" value="AhpD-like"/>
    <property type="match status" value="1"/>
</dbReference>
<evidence type="ECO:0000259" key="1">
    <source>
        <dbReference type="Pfam" id="PF02627"/>
    </source>
</evidence>
<dbReference type="NCBIfam" id="TIGR00778">
    <property type="entry name" value="ahpD_dom"/>
    <property type="match status" value="1"/>
</dbReference>
<dbReference type="EMBL" id="CP094669">
    <property type="protein sequence ID" value="UOG74557.1"/>
    <property type="molecule type" value="Genomic_DNA"/>
</dbReference>
<dbReference type="InterPro" id="IPR004675">
    <property type="entry name" value="AhpD_core"/>
</dbReference>
<gene>
    <name evidence="2" type="ORF">MTX78_20870</name>
</gene>
<proteinExistence type="predicted"/>
<dbReference type="PANTHER" id="PTHR34846:SF5">
    <property type="entry name" value="CARBOXYMUCONOLACTONE DECARBOXYLASE-LIKE DOMAIN-CONTAINING PROTEIN"/>
    <property type="match status" value="1"/>
</dbReference>
<dbReference type="Proteomes" id="UP000831113">
    <property type="component" value="Chromosome"/>
</dbReference>
<dbReference type="RefSeq" id="WP_243798013.1">
    <property type="nucleotide sequence ID" value="NZ_CP094669.1"/>
</dbReference>
<dbReference type="Gene3D" id="1.20.1290.10">
    <property type="entry name" value="AhpD-like"/>
    <property type="match status" value="1"/>
</dbReference>
<protein>
    <submittedName>
        <fullName evidence="2">Carboxymuconolactone decarboxylase family protein</fullName>
    </submittedName>
</protein>
<accession>A0ABY4CWZ9</accession>
<dbReference type="PANTHER" id="PTHR34846">
    <property type="entry name" value="4-CARBOXYMUCONOLACTONE DECARBOXYLASE FAMILY PROTEIN (AFU_ORTHOLOGUE AFUA_6G11590)"/>
    <property type="match status" value="1"/>
</dbReference>
<dbReference type="InterPro" id="IPR029032">
    <property type="entry name" value="AhpD-like"/>
</dbReference>
<feature type="domain" description="Carboxymuconolactone decarboxylase-like" evidence="1">
    <location>
        <begin position="10"/>
        <end position="91"/>
    </location>
</feature>
<dbReference type="InterPro" id="IPR003779">
    <property type="entry name" value="CMD-like"/>
</dbReference>
<sequence>MRVNIQQTEPEAFKAVYELEKYLSQSRLTPIHAELIKLRASQLNGCGFCINLHVNEARQHGETDQRLHLVAVWREAGELFTPEEKALLALTEEVTLIHQHHVSDVTYDAAAALFDEQYLAQVIMAIATINVWNRVAITTHLPVIV</sequence>
<evidence type="ECO:0000313" key="2">
    <source>
        <dbReference type="EMBL" id="UOG74557.1"/>
    </source>
</evidence>
<evidence type="ECO:0000313" key="3">
    <source>
        <dbReference type="Proteomes" id="UP000831113"/>
    </source>
</evidence>